<dbReference type="PANTHER" id="PTHR13528">
    <property type="entry name" value="39S RIBOSOMAL PROTEIN L28, MITOCHONDRIAL"/>
    <property type="match status" value="1"/>
</dbReference>
<dbReference type="GO" id="GO:0006412">
    <property type="term" value="P:translation"/>
    <property type="evidence" value="ECO:0007669"/>
    <property type="project" value="UniProtKB-UniRule"/>
</dbReference>
<dbReference type="NCBIfam" id="TIGR00009">
    <property type="entry name" value="L28"/>
    <property type="match status" value="1"/>
</dbReference>
<dbReference type="InterPro" id="IPR001383">
    <property type="entry name" value="Ribosomal_bL28_bact-type"/>
</dbReference>
<evidence type="ECO:0000256" key="1">
    <source>
        <dbReference type="ARBA" id="ARBA00008760"/>
    </source>
</evidence>
<dbReference type="GO" id="GO:1990904">
    <property type="term" value="C:ribonucleoprotein complex"/>
    <property type="evidence" value="ECO:0007669"/>
    <property type="project" value="UniProtKB-KW"/>
</dbReference>
<dbReference type="EMBL" id="VAUV01000011">
    <property type="protein sequence ID" value="TLD69799.1"/>
    <property type="molecule type" value="Genomic_DNA"/>
</dbReference>
<evidence type="ECO:0000256" key="4">
    <source>
        <dbReference type="ARBA" id="ARBA00035174"/>
    </source>
</evidence>
<dbReference type="SUPFAM" id="SSF143800">
    <property type="entry name" value="L28p-like"/>
    <property type="match status" value="1"/>
</dbReference>
<dbReference type="AlphaFoldDB" id="A0A5R8KDX5"/>
<sequence>MPKACQITGAKVTTGHKIHRSGKAKKEGGIGKHITKRVKRKIYPNLRDKRIFVPELNEWVTVRLTARALKTVHKNGAFKVLSEAGVI</sequence>
<comment type="similarity">
    <text evidence="1 5">Belongs to the bacterial ribosomal protein bL28 family.</text>
</comment>
<accession>A0A5R8KDX5</accession>
<dbReference type="Pfam" id="PF00830">
    <property type="entry name" value="Ribosomal_L28"/>
    <property type="match status" value="1"/>
</dbReference>
<dbReference type="GO" id="GO:0003735">
    <property type="term" value="F:structural constituent of ribosome"/>
    <property type="evidence" value="ECO:0007669"/>
    <property type="project" value="InterPro"/>
</dbReference>
<evidence type="ECO:0000256" key="3">
    <source>
        <dbReference type="ARBA" id="ARBA00023274"/>
    </source>
</evidence>
<evidence type="ECO:0000256" key="6">
    <source>
        <dbReference type="SAM" id="MobiDB-lite"/>
    </source>
</evidence>
<dbReference type="InterPro" id="IPR037147">
    <property type="entry name" value="Ribosomal_bL28_sf"/>
</dbReference>
<dbReference type="RefSeq" id="WP_138087258.1">
    <property type="nucleotide sequence ID" value="NZ_VAUV01000011.1"/>
</dbReference>
<dbReference type="PANTHER" id="PTHR13528:SF2">
    <property type="entry name" value="LARGE RIBOSOMAL SUBUNIT PROTEIN BL28M"/>
    <property type="match status" value="1"/>
</dbReference>
<proteinExistence type="inferred from homology"/>
<evidence type="ECO:0000313" key="8">
    <source>
        <dbReference type="Proteomes" id="UP000306196"/>
    </source>
</evidence>
<evidence type="ECO:0000313" key="7">
    <source>
        <dbReference type="EMBL" id="TLD69799.1"/>
    </source>
</evidence>
<dbReference type="GO" id="GO:0005840">
    <property type="term" value="C:ribosome"/>
    <property type="evidence" value="ECO:0007669"/>
    <property type="project" value="UniProtKB-KW"/>
</dbReference>
<dbReference type="Proteomes" id="UP000306196">
    <property type="component" value="Unassembled WGS sequence"/>
</dbReference>
<keyword evidence="2 5" id="KW-0689">Ribosomal protein</keyword>
<evidence type="ECO:0000256" key="2">
    <source>
        <dbReference type="ARBA" id="ARBA00022980"/>
    </source>
</evidence>
<feature type="compositionally biased region" description="Basic residues" evidence="6">
    <location>
        <begin position="14"/>
        <end position="23"/>
    </location>
</feature>
<dbReference type="InterPro" id="IPR034704">
    <property type="entry name" value="Ribosomal_bL28/bL31-like_sf"/>
</dbReference>
<comment type="caution">
    <text evidence="7">The sequence shown here is derived from an EMBL/GenBank/DDBJ whole genome shotgun (WGS) entry which is preliminary data.</text>
</comment>
<dbReference type="Gene3D" id="2.30.170.40">
    <property type="entry name" value="Ribosomal protein L28/L24"/>
    <property type="match status" value="1"/>
</dbReference>
<dbReference type="OrthoDB" id="9801582at2"/>
<evidence type="ECO:0000256" key="5">
    <source>
        <dbReference type="HAMAP-Rule" id="MF_00373"/>
    </source>
</evidence>
<gene>
    <name evidence="5" type="primary">rpmB</name>
    <name evidence="7" type="ORF">FEM03_15865</name>
</gene>
<reference evidence="7 8" key="1">
    <citation type="submission" date="2019-05" db="EMBL/GenBank/DDBJ databases">
        <title>Verrucobacter flavum gen. nov., sp. nov. a new member of the family Verrucomicrobiaceae.</title>
        <authorList>
            <person name="Szuroczki S."/>
            <person name="Abbaszade G."/>
            <person name="Szabo A."/>
            <person name="Felfoldi T."/>
            <person name="Schumann P."/>
            <person name="Boka K."/>
            <person name="Keki Z."/>
            <person name="Toumi M."/>
            <person name="Toth E."/>
        </authorList>
    </citation>
    <scope>NUCLEOTIDE SEQUENCE [LARGE SCALE GENOMIC DNA]</scope>
    <source>
        <strain evidence="7 8">MG-N-17</strain>
    </source>
</reference>
<keyword evidence="3 5" id="KW-0687">Ribonucleoprotein</keyword>
<organism evidence="7 8">
    <name type="scientific">Phragmitibacter flavus</name>
    <dbReference type="NCBI Taxonomy" id="2576071"/>
    <lineage>
        <taxon>Bacteria</taxon>
        <taxon>Pseudomonadati</taxon>
        <taxon>Verrucomicrobiota</taxon>
        <taxon>Verrucomicrobiia</taxon>
        <taxon>Verrucomicrobiales</taxon>
        <taxon>Verrucomicrobiaceae</taxon>
        <taxon>Phragmitibacter</taxon>
    </lineage>
</organism>
<dbReference type="HAMAP" id="MF_00373">
    <property type="entry name" value="Ribosomal_bL28"/>
    <property type="match status" value="1"/>
</dbReference>
<feature type="region of interest" description="Disordered" evidence="6">
    <location>
        <begin position="1"/>
        <end position="28"/>
    </location>
</feature>
<keyword evidence="8" id="KW-1185">Reference proteome</keyword>
<protein>
    <recommendedName>
        <fullName evidence="4 5">Large ribosomal subunit protein bL28</fullName>
    </recommendedName>
</protein>
<name>A0A5R8KDX5_9BACT</name>
<dbReference type="InterPro" id="IPR026569">
    <property type="entry name" value="Ribosomal_bL28"/>
</dbReference>